<comment type="subcellular location">
    <subcellularLocation>
        <location evidence="1">Cell junction</location>
    </subcellularLocation>
    <subcellularLocation>
        <location evidence="2">Cell membrane</location>
        <topology evidence="2">Multi-pass membrane protein</topology>
    </subcellularLocation>
</comment>
<reference evidence="17" key="2">
    <citation type="journal article" date="2007" name="PLoS Biol.">
        <title>Survey sequencing and comparative analysis of the elephant shark (Callorhinchus milii) genome.</title>
        <authorList>
            <person name="Venkatesh B."/>
            <person name="Kirkness E.F."/>
            <person name="Loh Y.H."/>
            <person name="Halpern A.L."/>
            <person name="Lee A.P."/>
            <person name="Johnson J."/>
            <person name="Dandona N."/>
            <person name="Viswanathan L.D."/>
            <person name="Tay A."/>
            <person name="Venter J.C."/>
            <person name="Strausberg R.L."/>
            <person name="Brenner S."/>
        </authorList>
    </citation>
    <scope>NUCLEOTIDE SEQUENCE [LARGE SCALE GENOMIC DNA]</scope>
</reference>
<reference evidence="17" key="3">
    <citation type="journal article" date="2014" name="Nature">
        <title>Elephant shark genome provides unique insights into gnathostome evolution.</title>
        <authorList>
            <consortium name="International Elephant Shark Genome Sequencing Consortium"/>
            <person name="Venkatesh B."/>
            <person name="Lee A.P."/>
            <person name="Ravi V."/>
            <person name="Maurya A.K."/>
            <person name="Lian M.M."/>
            <person name="Swann J.B."/>
            <person name="Ohta Y."/>
            <person name="Flajnik M.F."/>
            <person name="Sutoh Y."/>
            <person name="Kasahara M."/>
            <person name="Hoon S."/>
            <person name="Gangu V."/>
            <person name="Roy S.W."/>
            <person name="Irimia M."/>
            <person name="Korzh V."/>
            <person name="Kondrychyn I."/>
            <person name="Lim Z.W."/>
            <person name="Tay B.H."/>
            <person name="Tohari S."/>
            <person name="Kong K.W."/>
            <person name="Ho S."/>
            <person name="Lorente-Galdos B."/>
            <person name="Quilez J."/>
            <person name="Marques-Bonet T."/>
            <person name="Raney B.J."/>
            <person name="Ingham P.W."/>
            <person name="Tay A."/>
            <person name="Hillier L.W."/>
            <person name="Minx P."/>
            <person name="Boehm T."/>
            <person name="Wilson R.K."/>
            <person name="Brenner S."/>
            <person name="Warren W.C."/>
        </authorList>
    </citation>
    <scope>NUCLEOTIDE SEQUENCE [LARGE SCALE GENOMIC DNA]</scope>
</reference>
<evidence type="ECO:0000256" key="12">
    <source>
        <dbReference type="ARBA" id="ARBA00039782"/>
    </source>
</evidence>
<dbReference type="GO" id="GO:0070161">
    <property type="term" value="C:anchoring junction"/>
    <property type="evidence" value="ECO:0007669"/>
    <property type="project" value="UniProtKB-SubCell"/>
</dbReference>
<dbReference type="GO" id="GO:0005886">
    <property type="term" value="C:plasma membrane"/>
    <property type="evidence" value="ECO:0007669"/>
    <property type="project" value="UniProtKB-SubCell"/>
</dbReference>
<keyword evidence="6" id="KW-0273">Eye lens protein</keyword>
<reference evidence="17" key="1">
    <citation type="journal article" date="2006" name="Science">
        <title>Ancient noncoding elements conserved in the human genome.</title>
        <authorList>
            <person name="Venkatesh B."/>
            <person name="Kirkness E.F."/>
            <person name="Loh Y.H."/>
            <person name="Halpern A.L."/>
            <person name="Lee A.P."/>
            <person name="Johnson J."/>
            <person name="Dandona N."/>
            <person name="Viswanathan L.D."/>
            <person name="Tay A."/>
            <person name="Venter J.C."/>
            <person name="Strausberg R.L."/>
            <person name="Brenner S."/>
        </authorList>
    </citation>
    <scope>NUCLEOTIDE SEQUENCE [LARGE SCALE GENOMIC DNA]</scope>
</reference>
<evidence type="ECO:0000313" key="16">
    <source>
        <dbReference type="Ensembl" id="ENSCMIP00000007018.1"/>
    </source>
</evidence>
<dbReference type="PANTHER" id="PTHR19139">
    <property type="entry name" value="AQUAPORIN TRANSPORTER"/>
    <property type="match status" value="1"/>
</dbReference>
<dbReference type="InParanoid" id="A0A4W3GS94"/>
<dbReference type="InterPro" id="IPR034294">
    <property type="entry name" value="Aquaporin_transptr"/>
</dbReference>
<dbReference type="Gene3D" id="1.20.1080.10">
    <property type="entry name" value="Glycerol uptake facilitator protein"/>
    <property type="match status" value="1"/>
</dbReference>
<keyword evidence="5" id="KW-1003">Cell membrane</keyword>
<evidence type="ECO:0000256" key="14">
    <source>
        <dbReference type="RuleBase" id="RU000477"/>
    </source>
</evidence>
<dbReference type="PRINTS" id="PR00783">
    <property type="entry name" value="MINTRINSICP"/>
</dbReference>
<dbReference type="Proteomes" id="UP000314986">
    <property type="component" value="Unassembled WGS sequence"/>
</dbReference>
<protein>
    <recommendedName>
        <fullName evidence="12">Lens fiber major intrinsic protein</fullName>
    </recommendedName>
</protein>
<dbReference type="Ensembl" id="ENSCMIT00000007239.1">
    <property type="protein sequence ID" value="ENSCMIP00000007018.1"/>
    <property type="gene ID" value="ENSCMIG00000003922.1"/>
</dbReference>
<dbReference type="GO" id="GO:0015250">
    <property type="term" value="F:water channel activity"/>
    <property type="evidence" value="ECO:0007669"/>
    <property type="project" value="TreeGrafter"/>
</dbReference>
<evidence type="ECO:0000256" key="5">
    <source>
        <dbReference type="ARBA" id="ARBA00022475"/>
    </source>
</evidence>
<evidence type="ECO:0000256" key="7">
    <source>
        <dbReference type="ARBA" id="ARBA00022692"/>
    </source>
</evidence>
<evidence type="ECO:0000256" key="13">
    <source>
        <dbReference type="ARBA" id="ARBA00049624"/>
    </source>
</evidence>
<dbReference type="AlphaFoldDB" id="A0A4W3GS94"/>
<feature type="transmembrane region" description="Helical" evidence="15">
    <location>
        <begin position="39"/>
        <end position="59"/>
    </location>
</feature>
<dbReference type="STRING" id="7868.ENSCMIP00000007018"/>
<comment type="similarity">
    <text evidence="3 14">Belongs to the MIP/aquaporin (TC 1.A.8) family.</text>
</comment>
<dbReference type="OMA" id="ITCECLA"/>
<feature type="transmembrane region" description="Helical" evidence="15">
    <location>
        <begin position="86"/>
        <end position="107"/>
    </location>
</feature>
<evidence type="ECO:0000313" key="17">
    <source>
        <dbReference type="Proteomes" id="UP000314986"/>
    </source>
</evidence>
<proteinExistence type="inferred from homology"/>
<comment type="catalytic activity">
    <reaction evidence="11">
        <text>H2O(in) = H2O(out)</text>
        <dbReference type="Rhea" id="RHEA:29667"/>
        <dbReference type="ChEBI" id="CHEBI:15377"/>
    </reaction>
</comment>
<dbReference type="PROSITE" id="PS00221">
    <property type="entry name" value="MIP"/>
    <property type="match status" value="1"/>
</dbReference>
<evidence type="ECO:0000256" key="4">
    <source>
        <dbReference type="ARBA" id="ARBA00022448"/>
    </source>
</evidence>
<keyword evidence="7 14" id="KW-0812">Transmembrane</keyword>
<dbReference type="InterPro" id="IPR022357">
    <property type="entry name" value="MIP_CS"/>
</dbReference>
<dbReference type="GO" id="GO:0005212">
    <property type="term" value="F:structural constituent of eye lens"/>
    <property type="evidence" value="ECO:0007669"/>
    <property type="project" value="UniProtKB-KW"/>
</dbReference>
<keyword evidence="10 15" id="KW-0472">Membrane</keyword>
<keyword evidence="8" id="KW-0965">Cell junction</keyword>
<accession>A0A4W3GS94</accession>
<comment type="function">
    <text evidence="13">Aquaporins form homotetrameric transmembrane channels, with each monomer independently mediating water transport across the plasma membrane along its osmotic gradient. Specifically expressed in lens fiber cells, this aquaporin is crucial for maintaining lens water homeostasis and transparency. Beyond water permeability, it also acts as a cell-to-cell adhesion molecule, forming thin junctions between lens fiber cells that are essential for maintaining the ordered structure and transparency of the lens.</text>
</comment>
<dbReference type="PANTHER" id="PTHR19139:SF39">
    <property type="entry name" value="LENS FIBER MAJOR INTRINSIC PROTEIN"/>
    <property type="match status" value="1"/>
</dbReference>
<dbReference type="Pfam" id="PF00230">
    <property type="entry name" value="MIP"/>
    <property type="match status" value="1"/>
</dbReference>
<dbReference type="SUPFAM" id="SSF81338">
    <property type="entry name" value="Aquaporin-like"/>
    <property type="match status" value="1"/>
</dbReference>
<evidence type="ECO:0000256" key="1">
    <source>
        <dbReference type="ARBA" id="ARBA00004282"/>
    </source>
</evidence>
<evidence type="ECO:0000256" key="15">
    <source>
        <dbReference type="SAM" id="Phobius"/>
    </source>
</evidence>
<organism evidence="16 17">
    <name type="scientific">Callorhinchus milii</name>
    <name type="common">Ghost shark</name>
    <dbReference type="NCBI Taxonomy" id="7868"/>
    <lineage>
        <taxon>Eukaryota</taxon>
        <taxon>Metazoa</taxon>
        <taxon>Chordata</taxon>
        <taxon>Craniata</taxon>
        <taxon>Vertebrata</taxon>
        <taxon>Chondrichthyes</taxon>
        <taxon>Holocephali</taxon>
        <taxon>Chimaeriformes</taxon>
        <taxon>Callorhinchidae</taxon>
        <taxon>Callorhinchus</taxon>
    </lineage>
</organism>
<keyword evidence="4 14" id="KW-0813">Transport</keyword>
<keyword evidence="17" id="KW-1185">Reference proteome</keyword>
<keyword evidence="9 15" id="KW-1133">Transmembrane helix</keyword>
<name>A0A4W3GS94_CALMI</name>
<evidence type="ECO:0000256" key="2">
    <source>
        <dbReference type="ARBA" id="ARBA00004651"/>
    </source>
</evidence>
<evidence type="ECO:0000256" key="9">
    <source>
        <dbReference type="ARBA" id="ARBA00022989"/>
    </source>
</evidence>
<evidence type="ECO:0000256" key="8">
    <source>
        <dbReference type="ARBA" id="ARBA00022949"/>
    </source>
</evidence>
<evidence type="ECO:0000256" key="10">
    <source>
        <dbReference type="ARBA" id="ARBA00023136"/>
    </source>
</evidence>
<dbReference type="InterPro" id="IPR000425">
    <property type="entry name" value="MIP"/>
</dbReference>
<reference evidence="16" key="5">
    <citation type="submission" date="2025-09" db="UniProtKB">
        <authorList>
            <consortium name="Ensembl"/>
        </authorList>
    </citation>
    <scope>IDENTIFICATION</scope>
</reference>
<dbReference type="InterPro" id="IPR023271">
    <property type="entry name" value="Aquaporin-like"/>
</dbReference>
<sequence length="167" mass="17784">MWELKSMSFWRAVFAEFLATMLLVFFGLGFTMKWAPGPVNVLLVSLGFGFVLAVLVQAVGHVSGAHLNPAVTFAYLLGAQLSVFRALMYIAAQLLGGVAGAAVLYGVTPTSVRGNLGLNKVMGGWGAPTGGWGILPTEIVHVEKVSHWEGNPKGMYSVGIYPKENVT</sequence>
<feature type="transmembrane region" description="Helical" evidence="15">
    <location>
        <begin position="12"/>
        <end position="32"/>
    </location>
</feature>
<evidence type="ECO:0000256" key="11">
    <source>
        <dbReference type="ARBA" id="ARBA00034651"/>
    </source>
</evidence>
<reference evidence="16" key="4">
    <citation type="submission" date="2025-08" db="UniProtKB">
        <authorList>
            <consortium name="Ensembl"/>
        </authorList>
    </citation>
    <scope>IDENTIFICATION</scope>
</reference>
<evidence type="ECO:0000256" key="3">
    <source>
        <dbReference type="ARBA" id="ARBA00006175"/>
    </source>
</evidence>
<dbReference type="GeneTree" id="ENSGT00940000156260"/>
<evidence type="ECO:0000256" key="6">
    <source>
        <dbReference type="ARBA" id="ARBA00022613"/>
    </source>
</evidence>